<dbReference type="EMBL" id="ML978131">
    <property type="protein sequence ID" value="KAF2095450.1"/>
    <property type="molecule type" value="Genomic_DNA"/>
</dbReference>
<organism evidence="2 3">
    <name type="scientific">Rhizodiscina lignyota</name>
    <dbReference type="NCBI Taxonomy" id="1504668"/>
    <lineage>
        <taxon>Eukaryota</taxon>
        <taxon>Fungi</taxon>
        <taxon>Dikarya</taxon>
        <taxon>Ascomycota</taxon>
        <taxon>Pezizomycotina</taxon>
        <taxon>Dothideomycetes</taxon>
        <taxon>Pleosporomycetidae</taxon>
        <taxon>Aulographales</taxon>
        <taxon>Rhizodiscinaceae</taxon>
        <taxon>Rhizodiscina</taxon>
    </lineage>
</organism>
<evidence type="ECO:0000313" key="3">
    <source>
        <dbReference type="Proteomes" id="UP000799772"/>
    </source>
</evidence>
<dbReference type="Pfam" id="PF26013">
    <property type="entry name" value="DUF8004"/>
    <property type="match status" value="1"/>
</dbReference>
<dbReference type="OrthoDB" id="4114825at2759"/>
<accession>A0A9P4I5N3</accession>
<proteinExistence type="predicted"/>
<dbReference type="AlphaFoldDB" id="A0A9P4I5N3"/>
<dbReference type="PANTHER" id="PTHR39601:SF1">
    <property type="entry name" value="CHORIOGENIN HMINOR"/>
    <property type="match status" value="1"/>
</dbReference>
<evidence type="ECO:0000313" key="2">
    <source>
        <dbReference type="EMBL" id="KAF2095450.1"/>
    </source>
</evidence>
<reference evidence="2" key="1">
    <citation type="journal article" date="2020" name="Stud. Mycol.">
        <title>101 Dothideomycetes genomes: a test case for predicting lifestyles and emergence of pathogens.</title>
        <authorList>
            <person name="Haridas S."/>
            <person name="Albert R."/>
            <person name="Binder M."/>
            <person name="Bloem J."/>
            <person name="Labutti K."/>
            <person name="Salamov A."/>
            <person name="Andreopoulos B."/>
            <person name="Baker S."/>
            <person name="Barry K."/>
            <person name="Bills G."/>
            <person name="Bluhm B."/>
            <person name="Cannon C."/>
            <person name="Castanera R."/>
            <person name="Culley D."/>
            <person name="Daum C."/>
            <person name="Ezra D."/>
            <person name="Gonzalez J."/>
            <person name="Henrissat B."/>
            <person name="Kuo A."/>
            <person name="Liang C."/>
            <person name="Lipzen A."/>
            <person name="Lutzoni F."/>
            <person name="Magnuson J."/>
            <person name="Mondo S."/>
            <person name="Nolan M."/>
            <person name="Ohm R."/>
            <person name="Pangilinan J."/>
            <person name="Park H.-J."/>
            <person name="Ramirez L."/>
            <person name="Alfaro M."/>
            <person name="Sun H."/>
            <person name="Tritt A."/>
            <person name="Yoshinaga Y."/>
            <person name="Zwiers L.-H."/>
            <person name="Turgeon B."/>
            <person name="Goodwin S."/>
            <person name="Spatafora J."/>
            <person name="Crous P."/>
            <person name="Grigoriev I."/>
        </authorList>
    </citation>
    <scope>NUCLEOTIDE SEQUENCE</scope>
    <source>
        <strain evidence="2">CBS 133067</strain>
    </source>
</reference>
<feature type="non-terminal residue" evidence="2">
    <location>
        <position position="470"/>
    </location>
</feature>
<dbReference type="PANTHER" id="PTHR39601">
    <property type="entry name" value="CHORIOGENIN HMINOR"/>
    <property type="match status" value="1"/>
</dbReference>
<dbReference type="InterPro" id="IPR058317">
    <property type="entry name" value="DUF8004"/>
</dbReference>
<feature type="non-terminal residue" evidence="2">
    <location>
        <position position="1"/>
    </location>
</feature>
<evidence type="ECO:0000259" key="1">
    <source>
        <dbReference type="Pfam" id="PF26013"/>
    </source>
</evidence>
<comment type="caution">
    <text evidence="2">The sequence shown here is derived from an EMBL/GenBank/DDBJ whole genome shotgun (WGS) entry which is preliminary data.</text>
</comment>
<gene>
    <name evidence="2" type="ORF">NA57DRAFT_14281</name>
</gene>
<sequence>LANVRRWDPRTRSTQSWDGLRRDYELFHPTGDCLVHLYAKGHSRRGPSFSVHLKRIHEMRCGPMFTLCFADETPESAARQIPGAPKVYEIFIPAPQDAMREDAFTWHITTRNFFAFVFGKPLVGAHLGKALVDLQERLHVFRSEEVDNFADMAAYLEKAGYLNFNHNPDYALAVLYYADHYKLRDLWIDAFAHSVGMNDKLSASSEYESTSRVNRTLITRAFLEMDLHLGRVSRSMSNFLEDELSGSYLGLSTGARAHLDRFRSFLHQYYVEKWGYWPPPKGSQLPKSLYKSMYFDFRALYDFLVDTDSTDSMLSERLPIGGICVLQNVQAFDRRHKYAPLPHPLPLVPDASAYVKAQSQRALLSIALGTKNSKNNRQFSTRSALHAATNTHDLAIVNAPLVKAYRQFERECAVRKEEKVSLADARKVRWLLIYSILQMLISVTRAPKEVRDTDGPDYPLCCLVAGLPPW</sequence>
<protein>
    <recommendedName>
        <fullName evidence="1">DUF8004 domain-containing protein</fullName>
    </recommendedName>
</protein>
<dbReference type="Proteomes" id="UP000799772">
    <property type="component" value="Unassembled WGS sequence"/>
</dbReference>
<feature type="domain" description="DUF8004" evidence="1">
    <location>
        <begin position="151"/>
        <end position="241"/>
    </location>
</feature>
<name>A0A9P4I5N3_9PEZI</name>
<keyword evidence="3" id="KW-1185">Reference proteome</keyword>